<dbReference type="Proteomes" id="UP000625711">
    <property type="component" value="Unassembled WGS sequence"/>
</dbReference>
<dbReference type="AlphaFoldDB" id="A0A834IVL8"/>
<reference evidence="1" key="1">
    <citation type="submission" date="2020-08" db="EMBL/GenBank/DDBJ databases">
        <title>Genome sequencing and assembly of the red palm weevil Rhynchophorus ferrugineus.</title>
        <authorList>
            <person name="Dias G.B."/>
            <person name="Bergman C.M."/>
            <person name="Manee M."/>
        </authorList>
    </citation>
    <scope>NUCLEOTIDE SEQUENCE</scope>
    <source>
        <strain evidence="1">AA-2017</strain>
        <tissue evidence="1">Whole larva</tissue>
    </source>
</reference>
<evidence type="ECO:0000313" key="1">
    <source>
        <dbReference type="EMBL" id="KAF7287822.1"/>
    </source>
</evidence>
<name>A0A834IVL8_RHYFE</name>
<protein>
    <submittedName>
        <fullName evidence="1">Uncharacterized protein</fullName>
    </submittedName>
</protein>
<gene>
    <name evidence="1" type="ORF">GWI33_000175</name>
</gene>
<comment type="caution">
    <text evidence="1">The sequence shown here is derived from an EMBL/GenBank/DDBJ whole genome shotgun (WGS) entry which is preliminary data.</text>
</comment>
<organism evidence="1 2">
    <name type="scientific">Rhynchophorus ferrugineus</name>
    <name type="common">Red palm weevil</name>
    <name type="synonym">Curculio ferrugineus</name>
    <dbReference type="NCBI Taxonomy" id="354439"/>
    <lineage>
        <taxon>Eukaryota</taxon>
        <taxon>Metazoa</taxon>
        <taxon>Ecdysozoa</taxon>
        <taxon>Arthropoda</taxon>
        <taxon>Hexapoda</taxon>
        <taxon>Insecta</taxon>
        <taxon>Pterygota</taxon>
        <taxon>Neoptera</taxon>
        <taxon>Endopterygota</taxon>
        <taxon>Coleoptera</taxon>
        <taxon>Polyphaga</taxon>
        <taxon>Cucujiformia</taxon>
        <taxon>Curculionidae</taxon>
        <taxon>Dryophthorinae</taxon>
        <taxon>Rhynchophorus</taxon>
    </lineage>
</organism>
<sequence>MKQYPISDGGGVHFLLILFISTRNNMASTVTAQGRTLEPTTNNIYLVKVTSSWRLMQVYFTRNNMEFTAGAWETTLEPLMGLYFFRSSSNAVSDIWQALKTLEFVVPFIFDKVRRYLHRTRQKPSKQFWCEAE</sequence>
<dbReference type="EMBL" id="JAACXV010000002">
    <property type="protein sequence ID" value="KAF7287822.1"/>
    <property type="molecule type" value="Genomic_DNA"/>
</dbReference>
<keyword evidence="2" id="KW-1185">Reference proteome</keyword>
<accession>A0A834IVL8</accession>
<proteinExistence type="predicted"/>
<evidence type="ECO:0000313" key="2">
    <source>
        <dbReference type="Proteomes" id="UP000625711"/>
    </source>
</evidence>